<evidence type="ECO:0000256" key="1">
    <source>
        <dbReference type="SAM" id="Phobius"/>
    </source>
</evidence>
<sequence length="334" mass="37486">MFARIAVYRNLGLRSIQGTLEIDSPRISNHIRSLKYSLLLLHSQGACKIMVSNTPSPDFVDLWKRSEKSGLDEKSRVADETSLSRSSLTERFSGKRSAIWANMSMLSRSDQAQLMSRLSTEWPYATERRTVSWPLHVGLFANCVTASLISTRINAETFSSPFVFAVYSSGLTYYVMYQMMVTPQVFNETRPCASCLLTNSVAIGLLTGVALPMLSTPYLAHYVQMQREGAGSRLPEVKNALEFLTLGWEGTRSTRGLLLKVVPLQVLIASASAYSLLWGRERIFQTIDSDPEMAKEIFLKAQLQTSFKHKVVEYLRKLPIFGGLVEDSPEKQPH</sequence>
<comment type="caution">
    <text evidence="2">The sequence shown here is derived from an EMBL/GenBank/DDBJ whole genome shotgun (WGS) entry which is preliminary data.</text>
</comment>
<keyword evidence="1" id="KW-0472">Membrane</keyword>
<reference evidence="2" key="1">
    <citation type="submission" date="2020-10" db="EMBL/GenBank/DDBJ databases">
        <authorList>
            <person name="Kikuchi T."/>
        </authorList>
    </citation>
    <scope>NUCLEOTIDE SEQUENCE</scope>
    <source>
        <strain evidence="2">NKZ352</strain>
    </source>
</reference>
<proteinExistence type="predicted"/>
<dbReference type="AlphaFoldDB" id="A0A8S1GUH6"/>
<keyword evidence="1" id="KW-1133">Transmembrane helix</keyword>
<keyword evidence="1" id="KW-0812">Transmembrane</keyword>
<organism evidence="2 3">
    <name type="scientific">Caenorhabditis auriculariae</name>
    <dbReference type="NCBI Taxonomy" id="2777116"/>
    <lineage>
        <taxon>Eukaryota</taxon>
        <taxon>Metazoa</taxon>
        <taxon>Ecdysozoa</taxon>
        <taxon>Nematoda</taxon>
        <taxon>Chromadorea</taxon>
        <taxon>Rhabditida</taxon>
        <taxon>Rhabditina</taxon>
        <taxon>Rhabditomorpha</taxon>
        <taxon>Rhabditoidea</taxon>
        <taxon>Rhabditidae</taxon>
        <taxon>Peloderinae</taxon>
        <taxon>Caenorhabditis</taxon>
    </lineage>
</organism>
<dbReference type="InterPro" id="IPR057591">
    <property type="entry name" value="TMEM126-like"/>
</dbReference>
<accession>A0A8S1GUH6</accession>
<feature type="transmembrane region" description="Helical" evidence="1">
    <location>
        <begin position="158"/>
        <end position="176"/>
    </location>
</feature>
<dbReference type="Pfam" id="PF23408">
    <property type="entry name" value="TMEM126_like"/>
    <property type="match status" value="2"/>
</dbReference>
<evidence type="ECO:0000313" key="2">
    <source>
        <dbReference type="EMBL" id="CAD6186518.1"/>
    </source>
</evidence>
<keyword evidence="3" id="KW-1185">Reference proteome</keyword>
<feature type="transmembrane region" description="Helical" evidence="1">
    <location>
        <begin position="196"/>
        <end position="215"/>
    </location>
</feature>
<protein>
    <submittedName>
        <fullName evidence="2">Uncharacterized protein</fullName>
    </submittedName>
</protein>
<evidence type="ECO:0000313" key="3">
    <source>
        <dbReference type="Proteomes" id="UP000835052"/>
    </source>
</evidence>
<name>A0A8S1GUH6_9PELO</name>
<dbReference type="EMBL" id="CAJGYM010000004">
    <property type="protein sequence ID" value="CAD6186518.1"/>
    <property type="molecule type" value="Genomic_DNA"/>
</dbReference>
<dbReference type="Proteomes" id="UP000835052">
    <property type="component" value="Unassembled WGS sequence"/>
</dbReference>
<gene>
    <name evidence="2" type="ORF">CAUJ_LOCUS2437</name>
</gene>
<dbReference type="OrthoDB" id="6234762at2759"/>